<organism evidence="3 4">
    <name type="scientific">Hymenobacter yonginensis</name>
    <dbReference type="NCBI Taxonomy" id="748197"/>
    <lineage>
        <taxon>Bacteria</taxon>
        <taxon>Pseudomonadati</taxon>
        <taxon>Bacteroidota</taxon>
        <taxon>Cytophagia</taxon>
        <taxon>Cytophagales</taxon>
        <taxon>Hymenobacteraceae</taxon>
        <taxon>Hymenobacter</taxon>
    </lineage>
</organism>
<keyword evidence="4" id="KW-1185">Reference proteome</keyword>
<evidence type="ECO:0000313" key="3">
    <source>
        <dbReference type="EMBL" id="WBO84330.1"/>
    </source>
</evidence>
<gene>
    <name evidence="3" type="ORF">O9Z63_18405</name>
</gene>
<feature type="domain" description="Outer membrane protein beta-barrel" evidence="2">
    <location>
        <begin position="25"/>
        <end position="187"/>
    </location>
</feature>
<dbReference type="EMBL" id="CP115396">
    <property type="protein sequence ID" value="WBO84330.1"/>
    <property type="molecule type" value="Genomic_DNA"/>
</dbReference>
<evidence type="ECO:0000256" key="1">
    <source>
        <dbReference type="SAM" id="SignalP"/>
    </source>
</evidence>
<feature type="signal peptide" evidence="1">
    <location>
        <begin position="1"/>
        <end position="20"/>
    </location>
</feature>
<evidence type="ECO:0000313" key="4">
    <source>
        <dbReference type="Proteomes" id="UP001211872"/>
    </source>
</evidence>
<keyword evidence="1" id="KW-0732">Signal</keyword>
<feature type="chain" id="PRO_5047234340" evidence="1">
    <location>
        <begin position="21"/>
        <end position="221"/>
    </location>
</feature>
<dbReference type="Proteomes" id="UP001211872">
    <property type="component" value="Chromosome"/>
</dbReference>
<reference evidence="3 4" key="1">
    <citation type="journal article" date="2011" name="Int. J. Syst. Evol. Microbiol.">
        <title>Hymenobacter yonginensis sp. nov., isolated from a mesotrophic artificial lake.</title>
        <authorList>
            <person name="Joung Y."/>
            <person name="Cho S.H."/>
            <person name="Kim H."/>
            <person name="Kim S.B."/>
            <person name="Joh K."/>
        </authorList>
    </citation>
    <scope>NUCLEOTIDE SEQUENCE [LARGE SCALE GENOMIC DNA]</scope>
    <source>
        <strain evidence="3 4">KCTC 22745</strain>
    </source>
</reference>
<dbReference type="RefSeq" id="WP_270126846.1">
    <property type="nucleotide sequence ID" value="NZ_CP115396.1"/>
</dbReference>
<dbReference type="Pfam" id="PF13568">
    <property type="entry name" value="OMP_b-brl_2"/>
    <property type="match status" value="1"/>
</dbReference>
<dbReference type="InterPro" id="IPR025665">
    <property type="entry name" value="Beta-barrel_OMP_2"/>
</dbReference>
<sequence>MKLPLLSAALLLAATGSSLGQTTGTQFGLQAGVTQSVLDGTINNNAQFKTGYVVGGFVRFRPSARVAFQPELNLTRQGSRNEQQVGYGTILRNSTHLTYLNVPLLLKVYLGDVVNLQAGPQLGLLVSGREKGQVGYISSSSGSGYVEGDEDVKADYKSDVAVCFGLGADLKNGLSVAARLNYGVTDIENNDLRKSFREAYDIGGLHNRTIQLTVGYAFGSK</sequence>
<proteinExistence type="predicted"/>
<name>A0ABY7PQF1_9BACT</name>
<protein>
    <submittedName>
        <fullName evidence="3">Porin family protein</fullName>
    </submittedName>
</protein>
<accession>A0ABY7PQF1</accession>
<evidence type="ECO:0000259" key="2">
    <source>
        <dbReference type="Pfam" id="PF13568"/>
    </source>
</evidence>